<proteinExistence type="predicted"/>
<reference evidence="2 3" key="1">
    <citation type="submission" date="2018-09" db="EMBL/GenBank/DDBJ databases">
        <title>Sphingomonas peninsula sp. nov., isolated from fildes peninsula, Antarctic soil.</title>
        <authorList>
            <person name="Yingchao G."/>
        </authorList>
    </citation>
    <scope>NUCLEOTIDE SEQUENCE [LARGE SCALE GENOMIC DNA]</scope>
    <source>
        <strain evidence="2 3">YZ-8</strain>
    </source>
</reference>
<dbReference type="AlphaFoldDB" id="A0A494TKR8"/>
<accession>A0A494TKR8</accession>
<evidence type="ECO:0000313" key="3">
    <source>
        <dbReference type="Proteomes" id="UP000276254"/>
    </source>
</evidence>
<sequence>MLPACRSDRQTAGNLPVEEPVMAKAQKKSNKETRKPKAEKAKKTNVSNPSTKGGTSGLVTLKS</sequence>
<feature type="compositionally biased region" description="Basic and acidic residues" evidence="1">
    <location>
        <begin position="29"/>
        <end position="42"/>
    </location>
</feature>
<dbReference type="EMBL" id="CP032829">
    <property type="protein sequence ID" value="AYJ86411.1"/>
    <property type="molecule type" value="Genomic_DNA"/>
</dbReference>
<evidence type="ECO:0000256" key="1">
    <source>
        <dbReference type="SAM" id="MobiDB-lite"/>
    </source>
</evidence>
<keyword evidence="3" id="KW-1185">Reference proteome</keyword>
<dbReference type="Proteomes" id="UP000276254">
    <property type="component" value="Chromosome"/>
</dbReference>
<evidence type="ECO:0000313" key="2">
    <source>
        <dbReference type="EMBL" id="AYJ86411.1"/>
    </source>
</evidence>
<protein>
    <submittedName>
        <fullName evidence="2">Uncharacterized protein</fullName>
    </submittedName>
</protein>
<feature type="compositionally biased region" description="Polar residues" evidence="1">
    <location>
        <begin position="44"/>
        <end position="53"/>
    </location>
</feature>
<dbReference type="KEGG" id="spha:D3Y57_11090"/>
<gene>
    <name evidence="2" type="ORF">D3Y57_11090</name>
</gene>
<name>A0A494TKR8_SPHPE</name>
<organism evidence="2 3">
    <name type="scientific">Sphingomonas paeninsulae</name>
    <dbReference type="NCBI Taxonomy" id="2319844"/>
    <lineage>
        <taxon>Bacteria</taxon>
        <taxon>Pseudomonadati</taxon>
        <taxon>Pseudomonadota</taxon>
        <taxon>Alphaproteobacteria</taxon>
        <taxon>Sphingomonadales</taxon>
        <taxon>Sphingomonadaceae</taxon>
        <taxon>Sphingomonas</taxon>
    </lineage>
</organism>
<feature type="region of interest" description="Disordered" evidence="1">
    <location>
        <begin position="1"/>
        <end position="63"/>
    </location>
</feature>